<dbReference type="InParanoid" id="A0A1D3D7K5"/>
<name>A0A1D3D7K5_9EIME</name>
<proteinExistence type="predicted"/>
<evidence type="ECO:0000256" key="1">
    <source>
        <dbReference type="SAM" id="MobiDB-lite"/>
    </source>
</evidence>
<dbReference type="Proteomes" id="UP000095192">
    <property type="component" value="Unassembled WGS sequence"/>
</dbReference>
<feature type="region of interest" description="Disordered" evidence="1">
    <location>
        <begin position="24"/>
        <end position="44"/>
    </location>
</feature>
<gene>
    <name evidence="2" type="ORF">cyc_07249</name>
</gene>
<protein>
    <submittedName>
        <fullName evidence="2">Uncharacterized protein</fullName>
    </submittedName>
</protein>
<evidence type="ECO:0000313" key="2">
    <source>
        <dbReference type="EMBL" id="OEH79400.1"/>
    </source>
</evidence>
<reference evidence="2 3" key="1">
    <citation type="journal article" date="2016" name="BMC Genomics">
        <title>Comparative genomics reveals Cyclospora cayetanensis possesses coccidia-like metabolism and invasion components but unique surface antigens.</title>
        <authorList>
            <person name="Liu S."/>
            <person name="Wang L."/>
            <person name="Zheng H."/>
            <person name="Xu Z."/>
            <person name="Roellig D.M."/>
            <person name="Li N."/>
            <person name="Frace M.A."/>
            <person name="Tang K."/>
            <person name="Arrowood M.J."/>
            <person name="Moss D.M."/>
            <person name="Zhang L."/>
            <person name="Feng Y."/>
            <person name="Xiao L."/>
        </authorList>
    </citation>
    <scope>NUCLEOTIDE SEQUENCE [LARGE SCALE GENOMIC DNA]</scope>
    <source>
        <strain evidence="2 3">CHN_HEN01</strain>
    </source>
</reference>
<evidence type="ECO:0000313" key="3">
    <source>
        <dbReference type="Proteomes" id="UP000095192"/>
    </source>
</evidence>
<dbReference type="VEuPathDB" id="ToxoDB:cyc_07249"/>
<dbReference type="AlphaFoldDB" id="A0A1D3D7K5"/>
<comment type="caution">
    <text evidence="2">The sequence shown here is derived from an EMBL/GenBank/DDBJ whole genome shotgun (WGS) entry which is preliminary data.</text>
</comment>
<sequence>MEAPLAIPNAFASPLLGGLVKREDSLPGGWGPATVTSSTTAGPFLPTATTNPTSAILQGSPHNKGSCIRWNGGVPPALSGDTGGSALQVLEPCRSQQAPPEELLSKANAA</sequence>
<accession>A0A1D3D7K5</accession>
<organism evidence="2 3">
    <name type="scientific">Cyclospora cayetanensis</name>
    <dbReference type="NCBI Taxonomy" id="88456"/>
    <lineage>
        <taxon>Eukaryota</taxon>
        <taxon>Sar</taxon>
        <taxon>Alveolata</taxon>
        <taxon>Apicomplexa</taxon>
        <taxon>Conoidasida</taxon>
        <taxon>Coccidia</taxon>
        <taxon>Eucoccidiorida</taxon>
        <taxon>Eimeriorina</taxon>
        <taxon>Eimeriidae</taxon>
        <taxon>Cyclospora</taxon>
    </lineage>
</organism>
<keyword evidence="3" id="KW-1185">Reference proteome</keyword>
<feature type="compositionally biased region" description="Polar residues" evidence="1">
    <location>
        <begin position="34"/>
        <end position="44"/>
    </location>
</feature>
<dbReference type="EMBL" id="JROU02000396">
    <property type="protein sequence ID" value="OEH79400.1"/>
    <property type="molecule type" value="Genomic_DNA"/>
</dbReference>